<accession>A0A816LC22</accession>
<reference evidence="1" key="1">
    <citation type="submission" date="2021-01" db="EMBL/GenBank/DDBJ databases">
        <authorList>
            <consortium name="Genoscope - CEA"/>
            <person name="William W."/>
        </authorList>
    </citation>
    <scope>NUCLEOTIDE SEQUENCE</scope>
</reference>
<dbReference type="Proteomes" id="UP001295469">
    <property type="component" value="Chromosome C05"/>
</dbReference>
<sequence>MLRRKPQQQQKQLCEYQTYKKRISYTQEKCQKNLYSRDKN</sequence>
<dbReference type="AlphaFoldDB" id="A0A816LC22"/>
<evidence type="ECO:0000313" key="1">
    <source>
        <dbReference type="EMBL" id="CAF1934738.1"/>
    </source>
</evidence>
<organism evidence="1">
    <name type="scientific">Brassica napus</name>
    <name type="common">Rape</name>
    <dbReference type="NCBI Taxonomy" id="3708"/>
    <lineage>
        <taxon>Eukaryota</taxon>
        <taxon>Viridiplantae</taxon>
        <taxon>Streptophyta</taxon>
        <taxon>Embryophyta</taxon>
        <taxon>Tracheophyta</taxon>
        <taxon>Spermatophyta</taxon>
        <taxon>Magnoliopsida</taxon>
        <taxon>eudicotyledons</taxon>
        <taxon>Gunneridae</taxon>
        <taxon>Pentapetalae</taxon>
        <taxon>rosids</taxon>
        <taxon>malvids</taxon>
        <taxon>Brassicales</taxon>
        <taxon>Brassicaceae</taxon>
        <taxon>Brassiceae</taxon>
        <taxon>Brassica</taxon>
    </lineage>
</organism>
<protein>
    <submittedName>
        <fullName evidence="1">(rape) hypothetical protein</fullName>
    </submittedName>
</protein>
<dbReference type="EMBL" id="HG994369">
    <property type="protein sequence ID" value="CAF1934738.1"/>
    <property type="molecule type" value="Genomic_DNA"/>
</dbReference>
<name>A0A816LC22_BRANA</name>
<gene>
    <name evidence="1" type="ORF">DARMORV10_C05P53070.1</name>
</gene>
<proteinExistence type="predicted"/>